<sequence length="456" mass="50824">MAGIGFELRKMLRRDNLSGMLGAYAYAGIISSGPWVLSIVGILLIGVLSLPFVVPGSLVTQFQVSVTYLIAVSLILTGPMQLAFTRFTSDRLFEKRDSLVLSNYHAVAMLVTVLSGAIGIGCALFAFPEQSVLYRLLMTAGFVVMSNIWIAVIFLTGMKQYKAIVWTFLLGYTLTVVAALALRSYGVEGLLLGFVAGQLSLLSAMVVLIYRNYTSQRFMSFEVFQRRYAYPSLMLIGLLYNLGIWLDKFMFWYSPSTGQQVIGPLHASIIYDIPVFLAYLAIIPGMAVFLVRIETDFVEYYDAFYNAVRGGSSLEHIEDMRNTMVQTIRLGLYEIVKVQAIAALVLFVVGRFVLAALGISELYLPLLYVDVIGASLQVVLLGVLNIYFYLDRRREVLLLSGLFVILNLAFTAVTLQLGPAWYGYGFAVSLLIVVALAIYLLDRKLDRLEYETYMLQ</sequence>
<dbReference type="STRING" id="68895.RR42_s0245"/>
<feature type="transmembrane region" description="Helical" evidence="1">
    <location>
        <begin position="163"/>
        <end position="183"/>
    </location>
</feature>
<dbReference type="Pfam" id="PF16933">
    <property type="entry name" value="PelG"/>
    <property type="match status" value="1"/>
</dbReference>
<keyword evidence="1" id="KW-0472">Membrane</keyword>
<feature type="transmembrane region" description="Helical" evidence="1">
    <location>
        <begin position="21"/>
        <end position="54"/>
    </location>
</feature>
<feature type="transmembrane region" description="Helical" evidence="1">
    <location>
        <begin position="106"/>
        <end position="127"/>
    </location>
</feature>
<feature type="transmembrane region" description="Helical" evidence="1">
    <location>
        <begin position="396"/>
        <end position="415"/>
    </location>
</feature>
<gene>
    <name evidence="2" type="ORF">RR42_s0245</name>
</gene>
<evidence type="ECO:0000313" key="2">
    <source>
        <dbReference type="EMBL" id="AJG21841.1"/>
    </source>
</evidence>
<dbReference type="KEGG" id="cbw:RR42_s0245"/>
<reference evidence="2 3" key="1">
    <citation type="journal article" date="2015" name="Genome Announc.">
        <title>Complete Genome Sequence of Cupriavidus basilensis 4G11, Isolated from the Oak Ridge Field Research Center Site.</title>
        <authorList>
            <person name="Ray J."/>
            <person name="Waters R.J."/>
            <person name="Skerker J.M."/>
            <person name="Kuehl J.V."/>
            <person name="Price M.N."/>
            <person name="Huang J."/>
            <person name="Chakraborty R."/>
            <person name="Arkin A.P."/>
            <person name="Deutschbauer A."/>
        </authorList>
    </citation>
    <scope>NUCLEOTIDE SEQUENCE [LARGE SCALE GENOMIC DNA]</scope>
    <source>
        <strain evidence="2">4G11</strain>
    </source>
</reference>
<evidence type="ECO:0000313" key="3">
    <source>
        <dbReference type="Proteomes" id="UP000031843"/>
    </source>
</evidence>
<feature type="transmembrane region" description="Helical" evidence="1">
    <location>
        <begin position="273"/>
        <end position="291"/>
    </location>
</feature>
<keyword evidence="1" id="KW-0812">Transmembrane</keyword>
<feature type="transmembrane region" description="Helical" evidence="1">
    <location>
        <begin position="338"/>
        <end position="360"/>
    </location>
</feature>
<evidence type="ECO:0000256" key="1">
    <source>
        <dbReference type="SAM" id="Phobius"/>
    </source>
</evidence>
<feature type="transmembrane region" description="Helical" evidence="1">
    <location>
        <begin position="66"/>
        <end position="85"/>
    </location>
</feature>
<organism evidence="2 3">
    <name type="scientific">Cupriavidus basilensis</name>
    <dbReference type="NCBI Taxonomy" id="68895"/>
    <lineage>
        <taxon>Bacteria</taxon>
        <taxon>Pseudomonadati</taxon>
        <taxon>Pseudomonadota</taxon>
        <taxon>Betaproteobacteria</taxon>
        <taxon>Burkholderiales</taxon>
        <taxon>Burkholderiaceae</taxon>
        <taxon>Cupriavidus</taxon>
    </lineage>
</organism>
<feature type="transmembrane region" description="Helical" evidence="1">
    <location>
        <begin position="421"/>
        <end position="441"/>
    </location>
</feature>
<feature type="transmembrane region" description="Helical" evidence="1">
    <location>
        <begin position="366"/>
        <end position="389"/>
    </location>
</feature>
<dbReference type="EMBL" id="CP010537">
    <property type="protein sequence ID" value="AJG21841.1"/>
    <property type="molecule type" value="Genomic_DNA"/>
</dbReference>
<dbReference type="Proteomes" id="UP000031843">
    <property type="component" value="Chromosome secondary"/>
</dbReference>
<keyword evidence="1" id="KW-1133">Transmembrane helix</keyword>
<dbReference type="InterPro" id="IPR031617">
    <property type="entry name" value="PelG"/>
</dbReference>
<accession>A0A0C4YMM3</accession>
<keyword evidence="3" id="KW-1185">Reference proteome</keyword>
<feature type="transmembrane region" description="Helical" evidence="1">
    <location>
        <begin position="189"/>
        <end position="210"/>
    </location>
</feature>
<dbReference type="OrthoDB" id="37830at2"/>
<dbReference type="AlphaFoldDB" id="A0A0C4YMM3"/>
<feature type="transmembrane region" description="Helical" evidence="1">
    <location>
        <begin position="230"/>
        <end position="253"/>
    </location>
</feature>
<dbReference type="RefSeq" id="WP_043353013.1">
    <property type="nucleotide sequence ID" value="NZ_CP010537.1"/>
</dbReference>
<proteinExistence type="predicted"/>
<protein>
    <submittedName>
        <fullName evidence="2">Extracellular Matrix protein PelG</fullName>
    </submittedName>
</protein>
<feature type="transmembrane region" description="Helical" evidence="1">
    <location>
        <begin position="133"/>
        <end position="156"/>
    </location>
</feature>
<name>A0A0C4YMM3_9BURK</name>